<feature type="compositionally biased region" description="Basic and acidic residues" evidence="1">
    <location>
        <begin position="52"/>
        <end position="64"/>
    </location>
</feature>
<evidence type="ECO:0000313" key="3">
    <source>
        <dbReference type="EMBL" id="OGC51647.1"/>
    </source>
</evidence>
<feature type="region of interest" description="Disordered" evidence="1">
    <location>
        <begin position="317"/>
        <end position="348"/>
    </location>
</feature>
<proteinExistence type="predicted"/>
<evidence type="ECO:0000256" key="2">
    <source>
        <dbReference type="SAM" id="Phobius"/>
    </source>
</evidence>
<name>A0A1F4V388_UNCKA</name>
<evidence type="ECO:0000313" key="4">
    <source>
        <dbReference type="Proteomes" id="UP000178771"/>
    </source>
</evidence>
<sequence>MSDPGTICPKCSSLIKEDLCPNCGFSVSEGADSFNKTAPNPDSGKAVSLNPDVKDYSVIEKSDSENSEDGDGVKENSKEEKGEVVDNPAVNSIFADMVSKSGVHQSISSSNNVEEEGRSKLFFLIPASLFFLLAGITAFAYYQFVYKSTVILSPAASGSEEVLSVSESGPEVPSANLNLNGAEKTVDLDDGLKEGNFEAYPFAKVIPPDVNLTVQLFDIKGIFGKFISDDKFNALLKEFDVTDNDVEVYFSDGFVIVYPYSDLSTWGYVQNIKNKDFIEKRLAGFEKKKESSKYEYKDYYAQIVEIQIEEGGSLIGSREDAASVPESEAKNQAEEADQDESSTEPPPGMLFLTVSNSKEFLDRMKEISEGNLPSLADDINFVQSKTDLPFVGDVYVYRNDDTPVWSLFLDKITPFFDYTGLDKILKEIKTTGTVFYSKDGKLKIQGSP</sequence>
<keyword evidence="2" id="KW-1133">Transmembrane helix</keyword>
<dbReference type="Proteomes" id="UP000178771">
    <property type="component" value="Unassembled WGS sequence"/>
</dbReference>
<gene>
    <name evidence="3" type="ORF">A2982_02100</name>
</gene>
<keyword evidence="2" id="KW-0812">Transmembrane</keyword>
<protein>
    <submittedName>
        <fullName evidence="3">Uncharacterized protein</fullName>
    </submittedName>
</protein>
<feature type="region of interest" description="Disordered" evidence="1">
    <location>
        <begin position="31"/>
        <end position="85"/>
    </location>
</feature>
<feature type="transmembrane region" description="Helical" evidence="2">
    <location>
        <begin position="121"/>
        <end position="142"/>
    </location>
</feature>
<reference evidence="3 4" key="1">
    <citation type="journal article" date="2016" name="Nat. Commun.">
        <title>Thousands of microbial genomes shed light on interconnected biogeochemical processes in an aquifer system.</title>
        <authorList>
            <person name="Anantharaman K."/>
            <person name="Brown C.T."/>
            <person name="Hug L.A."/>
            <person name="Sharon I."/>
            <person name="Castelle C.J."/>
            <person name="Probst A.J."/>
            <person name="Thomas B.C."/>
            <person name="Singh A."/>
            <person name="Wilkins M.J."/>
            <person name="Karaoz U."/>
            <person name="Brodie E.L."/>
            <person name="Williams K.H."/>
            <person name="Hubbard S.S."/>
            <person name="Banfield J.F."/>
        </authorList>
    </citation>
    <scope>NUCLEOTIDE SEQUENCE [LARGE SCALE GENOMIC DNA]</scope>
</reference>
<comment type="caution">
    <text evidence="3">The sequence shown here is derived from an EMBL/GenBank/DDBJ whole genome shotgun (WGS) entry which is preliminary data.</text>
</comment>
<dbReference type="STRING" id="1802624.A2982_02100"/>
<dbReference type="EMBL" id="MEVH01000016">
    <property type="protein sequence ID" value="OGC51647.1"/>
    <property type="molecule type" value="Genomic_DNA"/>
</dbReference>
<keyword evidence="2" id="KW-0472">Membrane</keyword>
<evidence type="ECO:0000256" key="1">
    <source>
        <dbReference type="SAM" id="MobiDB-lite"/>
    </source>
</evidence>
<feature type="compositionally biased region" description="Basic and acidic residues" evidence="1">
    <location>
        <begin position="317"/>
        <end position="333"/>
    </location>
</feature>
<feature type="compositionally biased region" description="Basic and acidic residues" evidence="1">
    <location>
        <begin position="71"/>
        <end position="84"/>
    </location>
</feature>
<accession>A0A1F4V388</accession>
<dbReference type="AlphaFoldDB" id="A0A1F4V388"/>
<organism evidence="3 4">
    <name type="scientific">candidate division WWE3 bacterium RIFCSPLOWO2_01_FULL_39_13</name>
    <dbReference type="NCBI Taxonomy" id="1802624"/>
    <lineage>
        <taxon>Bacteria</taxon>
        <taxon>Katanobacteria</taxon>
    </lineage>
</organism>